<proteinExistence type="predicted"/>
<protein>
    <recommendedName>
        <fullName evidence="1">Integrase core domain-containing protein</fullName>
    </recommendedName>
</protein>
<gene>
    <name evidence="2" type="ORF">MCOR_15385</name>
</gene>
<organism evidence="2 3">
    <name type="scientific">Mytilus coruscus</name>
    <name type="common">Sea mussel</name>
    <dbReference type="NCBI Taxonomy" id="42192"/>
    <lineage>
        <taxon>Eukaryota</taxon>
        <taxon>Metazoa</taxon>
        <taxon>Spiralia</taxon>
        <taxon>Lophotrochozoa</taxon>
        <taxon>Mollusca</taxon>
        <taxon>Bivalvia</taxon>
        <taxon>Autobranchia</taxon>
        <taxon>Pteriomorphia</taxon>
        <taxon>Mytilida</taxon>
        <taxon>Mytiloidea</taxon>
        <taxon>Mytilidae</taxon>
        <taxon>Mytilinae</taxon>
        <taxon>Mytilus</taxon>
    </lineage>
</organism>
<dbReference type="PANTHER" id="PTHR46791">
    <property type="entry name" value="EXPRESSED PROTEIN"/>
    <property type="match status" value="1"/>
</dbReference>
<evidence type="ECO:0000259" key="1">
    <source>
        <dbReference type="Pfam" id="PF24764"/>
    </source>
</evidence>
<dbReference type="EMBL" id="CACVKT020002664">
    <property type="protein sequence ID" value="CAC5379302.1"/>
    <property type="molecule type" value="Genomic_DNA"/>
</dbReference>
<evidence type="ECO:0000313" key="3">
    <source>
        <dbReference type="Proteomes" id="UP000507470"/>
    </source>
</evidence>
<dbReference type="Pfam" id="PF24764">
    <property type="entry name" value="rva_4"/>
    <property type="match status" value="1"/>
</dbReference>
<evidence type="ECO:0000313" key="2">
    <source>
        <dbReference type="EMBL" id="CAC5379302.1"/>
    </source>
</evidence>
<accession>A0A6J8B5W6</accession>
<dbReference type="OrthoDB" id="6149502at2759"/>
<dbReference type="Proteomes" id="UP000507470">
    <property type="component" value="Unassembled WGS sequence"/>
</dbReference>
<dbReference type="AlphaFoldDB" id="A0A6J8B5W6"/>
<keyword evidence="3" id="KW-1185">Reference proteome</keyword>
<name>A0A6J8B5W6_MYTCO</name>
<dbReference type="InterPro" id="IPR058913">
    <property type="entry name" value="Integrase_dom_put"/>
</dbReference>
<reference evidence="2 3" key="1">
    <citation type="submission" date="2020-06" db="EMBL/GenBank/DDBJ databases">
        <authorList>
            <person name="Li R."/>
            <person name="Bekaert M."/>
        </authorList>
    </citation>
    <scope>NUCLEOTIDE SEQUENCE [LARGE SCALE GENOMIC DNA]</scope>
    <source>
        <strain evidence="3">wild</strain>
    </source>
</reference>
<dbReference type="PANTHER" id="PTHR46791:SF5">
    <property type="entry name" value="CLR5 DOMAIN-CONTAINING PROTEIN-RELATED"/>
    <property type="match status" value="1"/>
</dbReference>
<sequence length="213" mass="24930">MEGVLKKLNMQSLYPNFEGKKNTPDIVCLVSSSELNRNHANKRHDEITNRVFSSLAFHSVCDLTRGWNVRVTYYMIKSRGPTGMITGKSTHNQRIERLWGGVYEGVLSFFYNFFGFIEDENILDLLKEVHITAFHFVYLDEIDRHLSFWAEPWAGHKVRTVRSSPLRLWTLSQIQNPIGINEENIADYGVESFIEETFIRKMNDQYSNQYPRL</sequence>
<feature type="domain" description="Integrase core" evidence="1">
    <location>
        <begin position="66"/>
        <end position="176"/>
    </location>
</feature>